<keyword evidence="3" id="KW-1185">Reference proteome</keyword>
<organism evidence="2 3">
    <name type="scientific">Sphagnum troendelagicum</name>
    <dbReference type="NCBI Taxonomy" id="128251"/>
    <lineage>
        <taxon>Eukaryota</taxon>
        <taxon>Viridiplantae</taxon>
        <taxon>Streptophyta</taxon>
        <taxon>Embryophyta</taxon>
        <taxon>Bryophyta</taxon>
        <taxon>Sphagnophytina</taxon>
        <taxon>Sphagnopsida</taxon>
        <taxon>Sphagnales</taxon>
        <taxon>Sphagnaceae</taxon>
        <taxon>Sphagnum</taxon>
    </lineage>
</organism>
<name>A0ABP0UDN7_9BRYO</name>
<dbReference type="Proteomes" id="UP001497512">
    <property type="component" value="Chromosome 3"/>
</dbReference>
<proteinExistence type="predicted"/>
<keyword evidence="1" id="KW-0472">Membrane</keyword>
<evidence type="ECO:0000313" key="2">
    <source>
        <dbReference type="EMBL" id="CAK9219394.1"/>
    </source>
</evidence>
<feature type="transmembrane region" description="Helical" evidence="1">
    <location>
        <begin position="32"/>
        <end position="52"/>
    </location>
</feature>
<sequence>MLLLLAIAVALAHVLLSLLAIACPLDYYCWRLLSLLRTVLLLQLAIAAALCALCCCRCWRLPKLLLMAIAVARCALCCCRWRLPSVLLLAIAIALCALCCCCCRCWRLPSLLRTVHCAAAAPRGSARAGTPQLATTTTSRELEQTRACGKKN</sequence>
<reference evidence="2" key="1">
    <citation type="submission" date="2024-02" db="EMBL/GenBank/DDBJ databases">
        <authorList>
            <consortium name="ELIXIR-Norway"/>
            <consortium name="Elixir Norway"/>
        </authorList>
    </citation>
    <scope>NUCLEOTIDE SEQUENCE</scope>
</reference>
<accession>A0ABP0UDN7</accession>
<evidence type="ECO:0000256" key="1">
    <source>
        <dbReference type="SAM" id="Phobius"/>
    </source>
</evidence>
<keyword evidence="1" id="KW-1133">Transmembrane helix</keyword>
<gene>
    <name evidence="2" type="ORF">CSSPTR1EN2_LOCUS14463</name>
</gene>
<evidence type="ECO:0008006" key="4">
    <source>
        <dbReference type="Google" id="ProtNLM"/>
    </source>
</evidence>
<evidence type="ECO:0000313" key="3">
    <source>
        <dbReference type="Proteomes" id="UP001497512"/>
    </source>
</evidence>
<dbReference type="EMBL" id="OZ019895">
    <property type="protein sequence ID" value="CAK9219394.1"/>
    <property type="molecule type" value="Genomic_DNA"/>
</dbReference>
<protein>
    <recommendedName>
        <fullName evidence="4">NADH dehydrogenase subunit 1</fullName>
    </recommendedName>
</protein>
<keyword evidence="1" id="KW-0812">Transmembrane</keyword>
<feature type="transmembrane region" description="Helical" evidence="1">
    <location>
        <begin position="89"/>
        <end position="106"/>
    </location>
</feature>